<evidence type="ECO:0000313" key="2">
    <source>
        <dbReference type="EMBL" id="VDD81274.1"/>
    </source>
</evidence>
<feature type="region of interest" description="Disordered" evidence="1">
    <location>
        <begin position="95"/>
        <end position="136"/>
    </location>
</feature>
<dbReference type="EMBL" id="UXSR01005345">
    <property type="protein sequence ID" value="VDD81274.1"/>
    <property type="molecule type" value="Genomic_DNA"/>
</dbReference>
<accession>A0A0R3UIL4</accession>
<proteinExistence type="predicted"/>
<reference evidence="2 3" key="1">
    <citation type="submission" date="2018-10" db="EMBL/GenBank/DDBJ databases">
        <authorList>
            <consortium name="Pathogen Informatics"/>
        </authorList>
    </citation>
    <scope>NUCLEOTIDE SEQUENCE [LARGE SCALE GENOMIC DNA]</scope>
</reference>
<dbReference type="AlphaFoldDB" id="A0A0R3UIL4"/>
<protein>
    <submittedName>
        <fullName evidence="2">Uncharacterized protein</fullName>
    </submittedName>
</protein>
<name>A0A0R3UIL4_MESCO</name>
<evidence type="ECO:0000256" key="1">
    <source>
        <dbReference type="SAM" id="MobiDB-lite"/>
    </source>
</evidence>
<organism evidence="2 3">
    <name type="scientific">Mesocestoides corti</name>
    <name type="common">Flatworm</name>
    <dbReference type="NCBI Taxonomy" id="53468"/>
    <lineage>
        <taxon>Eukaryota</taxon>
        <taxon>Metazoa</taxon>
        <taxon>Spiralia</taxon>
        <taxon>Lophotrochozoa</taxon>
        <taxon>Platyhelminthes</taxon>
        <taxon>Cestoda</taxon>
        <taxon>Eucestoda</taxon>
        <taxon>Cyclophyllidea</taxon>
        <taxon>Mesocestoididae</taxon>
        <taxon>Mesocestoides</taxon>
    </lineage>
</organism>
<gene>
    <name evidence="2" type="ORF">MCOS_LOCUS7277</name>
</gene>
<evidence type="ECO:0000313" key="3">
    <source>
        <dbReference type="Proteomes" id="UP000267029"/>
    </source>
</evidence>
<keyword evidence="3" id="KW-1185">Reference proteome</keyword>
<dbReference type="Proteomes" id="UP000267029">
    <property type="component" value="Unassembled WGS sequence"/>
</dbReference>
<feature type="compositionally biased region" description="Basic residues" evidence="1">
    <location>
        <begin position="198"/>
        <end position="214"/>
    </location>
</feature>
<feature type="region of interest" description="Disordered" evidence="1">
    <location>
        <begin position="169"/>
        <end position="214"/>
    </location>
</feature>
<sequence length="214" mass="23560">MERFKKRISGVAASENKVDFVTCEGAIRAPVAILPGEGDVVTSPPLWSPRDVPAFSVLSKGHPKLGVTTASFRGSPMTSTWQLHANALPHLAEVRDDSPQSPAFPNGEEQEKGKSTQASPISLLPRSDWTEKSSKGHVEEFGFRDTSLEKSSFHLTVHVKIRVDFDGAPRRARGHTARPPTRPASKGESTVRLGRWGTAKRHNRHPTHLRTTHR</sequence>